<feature type="transmembrane region" description="Helical" evidence="6">
    <location>
        <begin position="455"/>
        <end position="472"/>
    </location>
</feature>
<comment type="subcellular location">
    <subcellularLocation>
        <location evidence="1">Cell membrane</location>
        <topology evidence="1">Multi-pass membrane protein</topology>
    </subcellularLocation>
</comment>
<feature type="transmembrane region" description="Helical" evidence="6">
    <location>
        <begin position="212"/>
        <end position="229"/>
    </location>
</feature>
<evidence type="ECO:0000256" key="1">
    <source>
        <dbReference type="ARBA" id="ARBA00004651"/>
    </source>
</evidence>
<evidence type="ECO:0000313" key="8">
    <source>
        <dbReference type="EMBL" id="RAY16325.1"/>
    </source>
</evidence>
<dbReference type="InterPro" id="IPR020846">
    <property type="entry name" value="MFS_dom"/>
</dbReference>
<dbReference type="GO" id="GO:0005886">
    <property type="term" value="C:plasma membrane"/>
    <property type="evidence" value="ECO:0007669"/>
    <property type="project" value="UniProtKB-SubCell"/>
</dbReference>
<keyword evidence="9" id="KW-1185">Reference proteome</keyword>
<feature type="transmembrane region" description="Helical" evidence="6">
    <location>
        <begin position="352"/>
        <end position="371"/>
    </location>
</feature>
<dbReference type="OrthoDB" id="8878955at2"/>
<dbReference type="PANTHER" id="PTHR42718:SF9">
    <property type="entry name" value="MAJOR FACILITATOR SUPERFAMILY MULTIDRUG TRANSPORTER MFSC"/>
    <property type="match status" value="1"/>
</dbReference>
<dbReference type="GO" id="GO:0022857">
    <property type="term" value="F:transmembrane transporter activity"/>
    <property type="evidence" value="ECO:0007669"/>
    <property type="project" value="InterPro"/>
</dbReference>
<dbReference type="RefSeq" id="WP_111863664.1">
    <property type="nucleotide sequence ID" value="NZ_QLYX01000002.1"/>
</dbReference>
<dbReference type="Gene3D" id="1.20.1250.20">
    <property type="entry name" value="MFS general substrate transporter like domains"/>
    <property type="match status" value="1"/>
</dbReference>
<feature type="transmembrane region" description="Helical" evidence="6">
    <location>
        <begin position="241"/>
        <end position="261"/>
    </location>
</feature>
<gene>
    <name evidence="8" type="ORF">DPM19_05425</name>
</gene>
<feature type="transmembrane region" description="Helical" evidence="6">
    <location>
        <begin position="51"/>
        <end position="72"/>
    </location>
</feature>
<feature type="transmembrane region" description="Helical" evidence="6">
    <location>
        <begin position="323"/>
        <end position="340"/>
    </location>
</feature>
<dbReference type="Proteomes" id="UP000251891">
    <property type="component" value="Unassembled WGS sequence"/>
</dbReference>
<comment type="caution">
    <text evidence="8">The sequence shown here is derived from an EMBL/GenBank/DDBJ whole genome shotgun (WGS) entry which is preliminary data.</text>
</comment>
<dbReference type="Pfam" id="PF07690">
    <property type="entry name" value="MFS_1"/>
    <property type="match status" value="1"/>
</dbReference>
<feature type="transmembrane region" description="Helical" evidence="6">
    <location>
        <begin position="170"/>
        <end position="191"/>
    </location>
</feature>
<sequence>MNAAPARLPAKTRPFIVVLLTLMLIEGASIFEYAMILGALPFFAEHFQTDIVAISWTLTVFILVGAAASVVAGRLGDVYGRKRVLMVLLVLSILGSLISFGFGSLPAIIVGRALQGTSAGIIPLVMGIARETMPEKRVPVAVIVITATANLTAGAAVLIGGVYIDHGEWRLMFLTAAALGLLALALCWLVLPRPTADTAETETETGTVGIDWVGTLLLAPALISFLYGVTHANSAGILDPLVLATIGGGLAVLVFWGWWELRVPNPIVNLRYAANPKIVKILLVAACNGLGVVSVTGIVQPLMAQLPENMPIGVGMTATEYGAYHLVAAGVGFVLAPLAGRWAARFGGHIPFIMGGTLAIASTLLMVWGPLNQQLPVVVGVLVVTGVANAFLLGSLYSMLIDAVPAENTSEFVGLGQVVHNIMIAVGTVIGSSLVASSVIEGTTAPTTGAWQLTLLYLLVMLAASIVVALTVRRQRPADDAPQVAVPVVAH</sequence>
<feature type="transmembrane region" description="Helical" evidence="6">
    <location>
        <begin position="412"/>
        <end position="435"/>
    </location>
</feature>
<protein>
    <submittedName>
        <fullName evidence="8">MFS transporter</fullName>
    </submittedName>
</protein>
<dbReference type="InterPro" id="IPR011701">
    <property type="entry name" value="MFS"/>
</dbReference>
<evidence type="ECO:0000256" key="3">
    <source>
        <dbReference type="ARBA" id="ARBA00022692"/>
    </source>
</evidence>
<feature type="domain" description="Major facilitator superfamily (MFS) profile" evidence="7">
    <location>
        <begin position="18"/>
        <end position="476"/>
    </location>
</feature>
<dbReference type="InterPro" id="IPR036259">
    <property type="entry name" value="MFS_trans_sf"/>
</dbReference>
<keyword evidence="4 6" id="KW-1133">Transmembrane helix</keyword>
<dbReference type="AlphaFoldDB" id="A0A365HB65"/>
<evidence type="ECO:0000256" key="6">
    <source>
        <dbReference type="SAM" id="Phobius"/>
    </source>
</evidence>
<organism evidence="8 9">
    <name type="scientific">Actinomadura craniellae</name>
    <dbReference type="NCBI Taxonomy" id="2231787"/>
    <lineage>
        <taxon>Bacteria</taxon>
        <taxon>Bacillati</taxon>
        <taxon>Actinomycetota</taxon>
        <taxon>Actinomycetes</taxon>
        <taxon>Streptosporangiales</taxon>
        <taxon>Thermomonosporaceae</taxon>
        <taxon>Actinomadura</taxon>
    </lineage>
</organism>
<reference evidence="8 9" key="1">
    <citation type="submission" date="2018-06" db="EMBL/GenBank/DDBJ databases">
        <title>Actinomadura craniellae sp. nov. isolated from marine sponge Craniella sp.</title>
        <authorList>
            <person name="Li L."/>
            <person name="Xu Q.H."/>
            <person name="Lin H.W."/>
            <person name="Lu Y.H."/>
        </authorList>
    </citation>
    <scope>NUCLEOTIDE SEQUENCE [LARGE SCALE GENOMIC DNA]</scope>
    <source>
        <strain evidence="8 9">LHW63021</strain>
    </source>
</reference>
<name>A0A365HB65_9ACTN</name>
<feature type="transmembrane region" description="Helical" evidence="6">
    <location>
        <begin position="377"/>
        <end position="400"/>
    </location>
</feature>
<feature type="transmembrane region" description="Helical" evidence="6">
    <location>
        <begin position="140"/>
        <end position="164"/>
    </location>
</feature>
<accession>A0A365HB65</accession>
<feature type="transmembrane region" description="Helical" evidence="6">
    <location>
        <begin position="281"/>
        <end position="303"/>
    </location>
</feature>
<dbReference type="PROSITE" id="PS50850">
    <property type="entry name" value="MFS"/>
    <property type="match status" value="1"/>
</dbReference>
<dbReference type="Gene3D" id="1.20.1720.10">
    <property type="entry name" value="Multidrug resistance protein D"/>
    <property type="match status" value="1"/>
</dbReference>
<evidence type="ECO:0000256" key="2">
    <source>
        <dbReference type="ARBA" id="ARBA00022448"/>
    </source>
</evidence>
<dbReference type="PANTHER" id="PTHR42718">
    <property type="entry name" value="MAJOR FACILITATOR SUPERFAMILY MULTIDRUG TRANSPORTER MFSC"/>
    <property type="match status" value="1"/>
</dbReference>
<evidence type="ECO:0000259" key="7">
    <source>
        <dbReference type="PROSITE" id="PS50850"/>
    </source>
</evidence>
<feature type="transmembrane region" description="Helical" evidence="6">
    <location>
        <begin position="84"/>
        <end position="103"/>
    </location>
</feature>
<dbReference type="EMBL" id="QLYX01000002">
    <property type="protein sequence ID" value="RAY16325.1"/>
    <property type="molecule type" value="Genomic_DNA"/>
</dbReference>
<evidence type="ECO:0000313" key="9">
    <source>
        <dbReference type="Proteomes" id="UP000251891"/>
    </source>
</evidence>
<keyword evidence="5 6" id="KW-0472">Membrane</keyword>
<keyword evidence="3 6" id="KW-0812">Transmembrane</keyword>
<evidence type="ECO:0000256" key="4">
    <source>
        <dbReference type="ARBA" id="ARBA00022989"/>
    </source>
</evidence>
<keyword evidence="2" id="KW-0813">Transport</keyword>
<evidence type="ECO:0000256" key="5">
    <source>
        <dbReference type="ARBA" id="ARBA00023136"/>
    </source>
</evidence>
<dbReference type="SUPFAM" id="SSF103473">
    <property type="entry name" value="MFS general substrate transporter"/>
    <property type="match status" value="1"/>
</dbReference>
<feature type="transmembrane region" description="Helical" evidence="6">
    <location>
        <begin position="12"/>
        <end position="31"/>
    </location>
</feature>
<proteinExistence type="predicted"/>
<feature type="transmembrane region" description="Helical" evidence="6">
    <location>
        <begin position="109"/>
        <end position="128"/>
    </location>
</feature>